<feature type="domain" description="4Fe-4S ferredoxin-type" evidence="4">
    <location>
        <begin position="106"/>
        <end position="135"/>
    </location>
</feature>
<dbReference type="AlphaFoldDB" id="A0A3P3XJ65"/>
<keyword evidence="3" id="KW-0411">Iron-sulfur</keyword>
<dbReference type="InterPro" id="IPR018449">
    <property type="entry name" value="NIL_domain"/>
</dbReference>
<gene>
    <name evidence="5" type="ORF">SPIROBIBN47_290067</name>
</gene>
<evidence type="ECO:0000256" key="1">
    <source>
        <dbReference type="ARBA" id="ARBA00022723"/>
    </source>
</evidence>
<dbReference type="InterPro" id="IPR017896">
    <property type="entry name" value="4Fe4S_Fe-S-bd"/>
</dbReference>
<dbReference type="EMBL" id="FWDM01000022">
    <property type="protein sequence ID" value="SLM13444.1"/>
    <property type="molecule type" value="Genomic_DNA"/>
</dbReference>
<feature type="domain" description="4Fe-4S ferredoxin-type" evidence="4">
    <location>
        <begin position="75"/>
        <end position="104"/>
    </location>
</feature>
<sequence length="136" mass="15043">MKEKYILEYTEQVVEEPIIYSLVKHFDVKVNILRAEISPGREGSMLVEIECEPDSLARAEAFLNEHSVRMIPIAESLGFQQEACIDCGACTAVCFSGCLTIGEPDWKLHVDRSKCIACGLCVPACPLGLFTLKFGD</sequence>
<evidence type="ECO:0000313" key="5">
    <source>
        <dbReference type="EMBL" id="SLM13444.1"/>
    </source>
</evidence>
<protein>
    <submittedName>
        <fullName evidence="5">NIL domain-containing protein</fullName>
    </submittedName>
</protein>
<dbReference type="SMART" id="SM00930">
    <property type="entry name" value="NIL"/>
    <property type="match status" value="1"/>
</dbReference>
<dbReference type="InterPro" id="IPR017900">
    <property type="entry name" value="4Fe4S_Fe_S_CS"/>
</dbReference>
<reference evidence="5" key="1">
    <citation type="submission" date="2017-02" db="EMBL/GenBank/DDBJ databases">
        <authorList>
            <person name="Regsiter A."/>
            <person name="William W."/>
        </authorList>
    </citation>
    <scope>NUCLEOTIDE SEQUENCE</scope>
    <source>
        <strain evidence="5">Bib</strain>
    </source>
</reference>
<dbReference type="PROSITE" id="PS00198">
    <property type="entry name" value="4FE4S_FER_1"/>
    <property type="match status" value="1"/>
</dbReference>
<evidence type="ECO:0000256" key="3">
    <source>
        <dbReference type="ARBA" id="ARBA00023014"/>
    </source>
</evidence>
<dbReference type="InterPro" id="IPR045865">
    <property type="entry name" value="ACT-like_dom_sf"/>
</dbReference>
<organism evidence="5">
    <name type="scientific">uncultured spirochete</name>
    <dbReference type="NCBI Taxonomy" id="156406"/>
    <lineage>
        <taxon>Bacteria</taxon>
        <taxon>Pseudomonadati</taxon>
        <taxon>Spirochaetota</taxon>
        <taxon>Spirochaetia</taxon>
        <taxon>Spirochaetales</taxon>
        <taxon>environmental samples</taxon>
    </lineage>
</organism>
<dbReference type="GO" id="GO:0046872">
    <property type="term" value="F:metal ion binding"/>
    <property type="evidence" value="ECO:0007669"/>
    <property type="project" value="UniProtKB-KW"/>
</dbReference>
<dbReference type="PROSITE" id="PS51379">
    <property type="entry name" value="4FE4S_FER_2"/>
    <property type="match status" value="2"/>
</dbReference>
<dbReference type="Gene3D" id="3.30.70.260">
    <property type="match status" value="1"/>
</dbReference>
<dbReference type="GO" id="GO:0051536">
    <property type="term" value="F:iron-sulfur cluster binding"/>
    <property type="evidence" value="ECO:0007669"/>
    <property type="project" value="UniProtKB-KW"/>
</dbReference>
<name>A0A3P3XJ65_9SPIR</name>
<evidence type="ECO:0000259" key="4">
    <source>
        <dbReference type="PROSITE" id="PS51379"/>
    </source>
</evidence>
<dbReference type="Gene3D" id="3.30.70.20">
    <property type="match status" value="1"/>
</dbReference>
<evidence type="ECO:0000256" key="2">
    <source>
        <dbReference type="ARBA" id="ARBA00023004"/>
    </source>
</evidence>
<dbReference type="SUPFAM" id="SSF55021">
    <property type="entry name" value="ACT-like"/>
    <property type="match status" value="1"/>
</dbReference>
<keyword evidence="2" id="KW-0408">Iron</keyword>
<dbReference type="Pfam" id="PF09383">
    <property type="entry name" value="NIL"/>
    <property type="match status" value="1"/>
</dbReference>
<keyword evidence="1" id="KW-0479">Metal-binding</keyword>
<dbReference type="Pfam" id="PF12838">
    <property type="entry name" value="Fer4_7"/>
    <property type="match status" value="1"/>
</dbReference>
<accession>A0A3P3XJ65</accession>
<dbReference type="SUPFAM" id="SSF54862">
    <property type="entry name" value="4Fe-4S ferredoxins"/>
    <property type="match status" value="1"/>
</dbReference>
<proteinExistence type="predicted"/>